<keyword evidence="2" id="KW-0812">Transmembrane</keyword>
<dbReference type="EMBL" id="VTEW01000015">
    <property type="protein sequence ID" value="TYS75763.1"/>
    <property type="molecule type" value="Genomic_DNA"/>
</dbReference>
<name>A0A5D4TIT2_9BACI</name>
<comment type="caution">
    <text evidence="3">The sequence shown here is derived from an EMBL/GenBank/DDBJ whole genome shotgun (WGS) entry which is preliminary data.</text>
</comment>
<gene>
    <name evidence="3" type="ORF">FZC80_16300</name>
</gene>
<dbReference type="AlphaFoldDB" id="A0A5D4TIT2"/>
<accession>A0A5D4TIT2</accession>
<keyword evidence="2" id="KW-0472">Membrane</keyword>
<organism evidence="3 4">
    <name type="scientific">Rossellomorea aquimaris</name>
    <dbReference type="NCBI Taxonomy" id="189382"/>
    <lineage>
        <taxon>Bacteria</taxon>
        <taxon>Bacillati</taxon>
        <taxon>Bacillota</taxon>
        <taxon>Bacilli</taxon>
        <taxon>Bacillales</taxon>
        <taxon>Bacillaceae</taxon>
        <taxon>Rossellomorea</taxon>
    </lineage>
</organism>
<evidence type="ECO:0000256" key="1">
    <source>
        <dbReference type="SAM" id="MobiDB-lite"/>
    </source>
</evidence>
<evidence type="ECO:0000313" key="4">
    <source>
        <dbReference type="Proteomes" id="UP000325054"/>
    </source>
</evidence>
<feature type="transmembrane region" description="Helical" evidence="2">
    <location>
        <begin position="102"/>
        <end position="121"/>
    </location>
</feature>
<dbReference type="Proteomes" id="UP000325054">
    <property type="component" value="Unassembled WGS sequence"/>
</dbReference>
<feature type="compositionally biased region" description="Basic and acidic residues" evidence="1">
    <location>
        <begin position="32"/>
        <end position="48"/>
    </location>
</feature>
<reference evidence="3 4" key="1">
    <citation type="submission" date="2019-08" db="EMBL/GenBank/DDBJ databases">
        <title>Bacillus genomes from the desert of Cuatro Cienegas, Coahuila.</title>
        <authorList>
            <person name="Olmedo-Alvarez G."/>
        </authorList>
    </citation>
    <scope>NUCLEOTIDE SEQUENCE [LARGE SCALE GENOMIC DNA]</scope>
    <source>
        <strain evidence="3 4">CH451a_14T</strain>
    </source>
</reference>
<dbReference type="OrthoDB" id="2327418at2"/>
<keyword evidence="2" id="KW-1133">Transmembrane helix</keyword>
<sequence>MKMKYCPSCGKEWFNQAKFCPRCGFKRPLDKELNKSESDAKSREERTTTQESASHTTKEAVGQNSNEDPIKEVVKKNTYKSSEINQKVKATSPSLSKRKKPIVIGAAILFVVCLSTFLFIFTNTEPELTAEEKEALETYESIKEAQEYIKEHGYEEEVAVQADSQEEITQSDTASEEALSASETELDSSSNEEVNTENESIIDGTWLYPELNQIYEITFIDDFNGSLKIDSEESTIDISFQVTNYIDDNLEITTKDGEVWTMYRDGNELYIWKDNGVNLILDREY</sequence>
<protein>
    <submittedName>
        <fullName evidence="3">Zinc ribbon domain-containing protein</fullName>
    </submittedName>
</protein>
<feature type="region of interest" description="Disordered" evidence="1">
    <location>
        <begin position="32"/>
        <end position="69"/>
    </location>
</feature>
<feature type="compositionally biased region" description="Low complexity" evidence="1">
    <location>
        <begin position="171"/>
        <end position="197"/>
    </location>
</feature>
<proteinExistence type="predicted"/>
<dbReference type="RefSeq" id="WP_148992464.1">
    <property type="nucleotide sequence ID" value="NZ_VTEW01000015.1"/>
</dbReference>
<evidence type="ECO:0000256" key="2">
    <source>
        <dbReference type="SAM" id="Phobius"/>
    </source>
</evidence>
<evidence type="ECO:0000313" key="3">
    <source>
        <dbReference type="EMBL" id="TYS75763.1"/>
    </source>
</evidence>
<feature type="region of interest" description="Disordered" evidence="1">
    <location>
        <begin position="159"/>
        <end position="197"/>
    </location>
</feature>